<gene>
    <name evidence="1" type="ORF">BWGO95_01087</name>
</gene>
<dbReference type="EMBL" id="FMAK01000024">
    <property type="protein sequence ID" value="SCB66966.1"/>
    <property type="molecule type" value="Genomic_DNA"/>
</dbReference>
<evidence type="ECO:0000313" key="2">
    <source>
        <dbReference type="Proteomes" id="UP000195696"/>
    </source>
</evidence>
<evidence type="ECO:0000313" key="1">
    <source>
        <dbReference type="EMBL" id="SCB66966.1"/>
    </source>
</evidence>
<name>A0A1G4ELH8_BACMY</name>
<reference evidence="1 2" key="1">
    <citation type="submission" date="2016-08" db="EMBL/GenBank/DDBJ databases">
        <authorList>
            <person name="Seilhamer J.J."/>
        </authorList>
    </citation>
    <scope>NUCLEOTIDE SEQUENCE [LARGE SCALE GENOMIC DNA]</scope>
    <source>
        <strain evidence="1 2">SDA_GO95</strain>
    </source>
</reference>
<accession>A0A1G4ELH8</accession>
<proteinExistence type="predicted"/>
<protein>
    <submittedName>
        <fullName evidence="1">Uncharacterized protein</fullName>
    </submittedName>
</protein>
<dbReference type="Proteomes" id="UP000195696">
    <property type="component" value="Unassembled WGS sequence"/>
</dbReference>
<sequence>MSYLEANDF</sequence>
<organism evidence="1 2">
    <name type="scientific">Bacillus mycoides</name>
    <dbReference type="NCBI Taxonomy" id="1405"/>
    <lineage>
        <taxon>Bacteria</taxon>
        <taxon>Bacillati</taxon>
        <taxon>Bacillota</taxon>
        <taxon>Bacilli</taxon>
        <taxon>Bacillales</taxon>
        <taxon>Bacillaceae</taxon>
        <taxon>Bacillus</taxon>
        <taxon>Bacillus cereus group</taxon>
    </lineage>
</organism>